<feature type="compositionally biased region" description="Basic and acidic residues" evidence="1">
    <location>
        <begin position="296"/>
        <end position="310"/>
    </location>
</feature>
<dbReference type="SUPFAM" id="SSF69304">
    <property type="entry name" value="Tricorn protease N-terminal domain"/>
    <property type="match status" value="1"/>
</dbReference>
<feature type="compositionally biased region" description="Polar residues" evidence="1">
    <location>
        <begin position="314"/>
        <end position="326"/>
    </location>
</feature>
<feature type="region of interest" description="Disordered" evidence="1">
    <location>
        <begin position="236"/>
        <end position="338"/>
    </location>
</feature>
<dbReference type="STRING" id="1220162.K1VHZ8"/>
<feature type="compositionally biased region" description="Polar residues" evidence="1">
    <location>
        <begin position="390"/>
        <end position="407"/>
    </location>
</feature>
<reference evidence="2 3" key="1">
    <citation type="journal article" date="2012" name="Eukaryot. Cell">
        <title>Genome sequence of the Trichosporon asahii environmental strain CBS 8904.</title>
        <authorList>
            <person name="Yang R.Y."/>
            <person name="Li H.T."/>
            <person name="Zhu H."/>
            <person name="Zhou G.P."/>
            <person name="Wang M."/>
            <person name="Wang L."/>
        </authorList>
    </citation>
    <scope>NUCLEOTIDE SEQUENCE [LARGE SCALE GENOMIC DNA]</scope>
    <source>
        <strain evidence="2 3">CBS 8904</strain>
    </source>
</reference>
<dbReference type="AlphaFoldDB" id="K1VHZ8"/>
<protein>
    <submittedName>
        <fullName evidence="2">Uncharacterized protein</fullName>
    </submittedName>
</protein>
<organism evidence="2 3">
    <name type="scientific">Trichosporon asahii var. asahii (strain CBS 8904)</name>
    <name type="common">Yeast</name>
    <dbReference type="NCBI Taxonomy" id="1220162"/>
    <lineage>
        <taxon>Eukaryota</taxon>
        <taxon>Fungi</taxon>
        <taxon>Dikarya</taxon>
        <taxon>Basidiomycota</taxon>
        <taxon>Agaricomycotina</taxon>
        <taxon>Tremellomycetes</taxon>
        <taxon>Trichosporonales</taxon>
        <taxon>Trichosporonaceae</taxon>
        <taxon>Trichosporon</taxon>
    </lineage>
</organism>
<dbReference type="OrthoDB" id="2565097at2759"/>
<comment type="caution">
    <text evidence="2">The sequence shown here is derived from an EMBL/GenBank/DDBJ whole genome shotgun (WGS) entry which is preliminary data.</text>
</comment>
<dbReference type="eggNOG" id="ENOG502SY45">
    <property type="taxonomic scope" value="Eukaryota"/>
</dbReference>
<dbReference type="OMA" id="TYLWADS"/>
<dbReference type="Proteomes" id="UP000006757">
    <property type="component" value="Unassembled WGS sequence"/>
</dbReference>
<dbReference type="EMBL" id="AMBO01000341">
    <property type="protein sequence ID" value="EKD00456.1"/>
    <property type="molecule type" value="Genomic_DNA"/>
</dbReference>
<dbReference type="HOGENOM" id="CLU_478181_0_0_1"/>
<accession>K1VHZ8</accession>
<evidence type="ECO:0000313" key="2">
    <source>
        <dbReference type="EMBL" id="EKD00456.1"/>
    </source>
</evidence>
<feature type="region of interest" description="Disordered" evidence="1">
    <location>
        <begin position="355"/>
        <end position="411"/>
    </location>
</feature>
<evidence type="ECO:0000256" key="1">
    <source>
        <dbReference type="SAM" id="MobiDB-lite"/>
    </source>
</evidence>
<keyword evidence="3" id="KW-1185">Reference proteome</keyword>
<sequence>MSTTLLVHPTSLSLTTLPRVGPSTALQFPTRFPKGAEPRTAMSPAGHTYLWADSLPVVWEYDSKGRRVGEIKLTSSRERVKAVGCGEGVVIASTAGTGIWKRVEGKWTRTTELEQPLPFLALTKAGLLYPSPEGLTLHPLDSSTPTTFSLPSPATHISASKTGRVAICSGTDLHFLTLSTGDVSTVSLPEPVDSSTWIDGSNVAVRASGRLYLVTSEGDVSETSLDPVLNIHVLPPKRRPGSRASISTIGGGNVLGESSAPNRPDRRVSDIAHSAVSGEKGDKRRLVSAPALPAIERLRSENGTAKERTPKATPKNTRSSPQSVRTGGTVRIQPLDPQATRMGAVIEETVSIASSPAGSVASRRVSGDWATPTSHPAPGHSPHPSLSAPTQAAQLESPVSITDSPSNGYPEGSGGISVVAFEEMRREIANLQLDMLRMGRGLKNEIRAAVSPLVEEIRANREVIAKQREEIERLRRGY</sequence>
<dbReference type="InParanoid" id="K1VHZ8"/>
<feature type="compositionally biased region" description="Low complexity" evidence="1">
    <location>
        <begin position="371"/>
        <end position="389"/>
    </location>
</feature>
<evidence type="ECO:0000313" key="3">
    <source>
        <dbReference type="Proteomes" id="UP000006757"/>
    </source>
</evidence>
<name>K1VHZ8_TRIAC</name>
<proteinExistence type="predicted"/>
<gene>
    <name evidence="2" type="ORF">A1Q2_05293</name>
</gene>